<dbReference type="EMBL" id="MFNF01000059">
    <property type="protein sequence ID" value="OGG99286.1"/>
    <property type="molecule type" value="Genomic_DNA"/>
</dbReference>
<protein>
    <recommendedName>
        <fullName evidence="3">Rubrerythrin diiron-binding domain-containing protein</fullName>
    </recommendedName>
</protein>
<proteinExistence type="predicted"/>
<gene>
    <name evidence="1" type="ORF">A2557_02030</name>
</gene>
<evidence type="ECO:0000313" key="1">
    <source>
        <dbReference type="EMBL" id="OGG99286.1"/>
    </source>
</evidence>
<organism evidence="1 2">
    <name type="scientific">Candidatus Lambdaproteobacteria bacterium RIFOXYD2_FULL_56_26</name>
    <dbReference type="NCBI Taxonomy" id="1817773"/>
    <lineage>
        <taxon>Bacteria</taxon>
        <taxon>Pseudomonadati</taxon>
        <taxon>Pseudomonadota</taxon>
        <taxon>Candidatus Lambdaproteobacteria</taxon>
    </lineage>
</organism>
<evidence type="ECO:0008006" key="3">
    <source>
        <dbReference type="Google" id="ProtNLM"/>
    </source>
</evidence>
<dbReference type="AlphaFoldDB" id="A0A1F6GMD5"/>
<comment type="caution">
    <text evidence="1">The sequence shown here is derived from an EMBL/GenBank/DDBJ whole genome shotgun (WGS) entry which is preliminary data.</text>
</comment>
<evidence type="ECO:0000313" key="2">
    <source>
        <dbReference type="Proteomes" id="UP000177583"/>
    </source>
</evidence>
<reference evidence="1 2" key="1">
    <citation type="journal article" date="2016" name="Nat. Commun.">
        <title>Thousands of microbial genomes shed light on interconnected biogeochemical processes in an aquifer system.</title>
        <authorList>
            <person name="Anantharaman K."/>
            <person name="Brown C.T."/>
            <person name="Hug L.A."/>
            <person name="Sharon I."/>
            <person name="Castelle C.J."/>
            <person name="Probst A.J."/>
            <person name="Thomas B.C."/>
            <person name="Singh A."/>
            <person name="Wilkins M.J."/>
            <person name="Karaoz U."/>
            <person name="Brodie E.L."/>
            <person name="Williams K.H."/>
            <person name="Hubbard S.S."/>
            <person name="Banfield J.F."/>
        </authorList>
    </citation>
    <scope>NUCLEOTIDE SEQUENCE [LARGE SCALE GENOMIC DNA]</scope>
</reference>
<name>A0A1F6GMD5_9PROT</name>
<dbReference type="Proteomes" id="UP000177583">
    <property type="component" value="Unassembled WGS sequence"/>
</dbReference>
<sequence>MNHPKSAESNSNFDHLIDRWIGIEEATLVMVEDYLGKFQNPVFNLLVQTIQEDSARHKKLLELIRNSDARPEVVTPEEMGLLDRFMEKHAGIEEQSIQVAELSLESVRSPLNHLLLHYLLADEKKHDLLMEALGNLRAKYLRAT</sequence>
<accession>A0A1F6GMD5</accession>